<sequence length="77" mass="7788">MGTITETNGINIGSNCNGVIIIACSFKGKRNAAITGSGWSNGDGTKARALSCIGVADTPIVSRGTIAERPPNPIDGQ</sequence>
<proteinExistence type="predicted"/>
<organism evidence="1">
    <name type="scientific">Salmonella enterica</name>
    <name type="common">Salmonella choleraesuis</name>
    <dbReference type="NCBI Taxonomy" id="28901"/>
    <lineage>
        <taxon>Bacteria</taxon>
        <taxon>Pseudomonadati</taxon>
        <taxon>Pseudomonadota</taxon>
        <taxon>Gammaproteobacteria</taxon>
        <taxon>Enterobacterales</taxon>
        <taxon>Enterobacteriaceae</taxon>
        <taxon>Salmonella</taxon>
    </lineage>
</organism>
<evidence type="ECO:0000313" key="1">
    <source>
        <dbReference type="EMBL" id="ECJ9902427.1"/>
    </source>
</evidence>
<accession>A0A5Y4CJS7</accession>
<gene>
    <name evidence="1" type="ORF">FQQ32_20420</name>
</gene>
<dbReference type="AlphaFoldDB" id="A0A5Y4CJS7"/>
<reference evidence="1" key="1">
    <citation type="submission" date="2019-07" db="EMBL/GenBank/DDBJ databases">
        <authorList>
            <consortium name="PulseNet: The National Subtyping Network for Foodborne Disease Surveillance"/>
            <person name="Tarr C.L."/>
            <person name="Trees E."/>
            <person name="Katz L.S."/>
            <person name="Carleton-Romer H.A."/>
            <person name="Stroika S."/>
            <person name="Kucerova Z."/>
            <person name="Roache K.F."/>
            <person name="Sabol A.L."/>
            <person name="Besser J."/>
            <person name="Gerner-Smidt P."/>
        </authorList>
    </citation>
    <scope>NUCLEOTIDE SEQUENCE</scope>
    <source>
        <strain evidence="1">PNUSAS085449</strain>
    </source>
</reference>
<comment type="caution">
    <text evidence="1">The sequence shown here is derived from an EMBL/GenBank/DDBJ whole genome shotgun (WGS) entry which is preliminary data.</text>
</comment>
<protein>
    <submittedName>
        <fullName evidence="1">Uncharacterized protein</fullName>
    </submittedName>
</protein>
<dbReference type="EMBL" id="AAJAEW010000170">
    <property type="protein sequence ID" value="ECJ9902427.1"/>
    <property type="molecule type" value="Genomic_DNA"/>
</dbReference>
<name>A0A5Y4CJS7_SALER</name>